<dbReference type="Proteomes" id="UP001148838">
    <property type="component" value="Unassembled WGS sequence"/>
</dbReference>
<sequence length="264" mass="29980">MQWNDETDTAEKKPISEEGNLLDLHVAGIKTESVDHSYDLTSDIKVEETPVPTNFVTTICKAEEELCDLDTVKDELKVEVTEEENEILTDRFAATNERTVSAELDDNAHQETETLCEIPRIHPRENLSVPSNFMDTSRNKLFKVMSVKRFSLEGPLISLANTHFGAYNVKPIPEYIRIADSKNGKTAAETVGILRKAFNYDALGKSHVYEWFSHFKSGNMSSEDMPRSRRPLTGRNDENIAEIKRAIDEDRRKTIDDVSDQTNL</sequence>
<dbReference type="PANTHER" id="PTHR46060:SF1">
    <property type="entry name" value="MARINER MOS1 TRANSPOSASE-LIKE PROTEIN"/>
    <property type="match status" value="1"/>
</dbReference>
<evidence type="ECO:0000259" key="1">
    <source>
        <dbReference type="Pfam" id="PF17906"/>
    </source>
</evidence>
<comment type="caution">
    <text evidence="2">The sequence shown here is derived from an EMBL/GenBank/DDBJ whole genome shotgun (WGS) entry which is preliminary data.</text>
</comment>
<keyword evidence="3" id="KW-1185">Reference proteome</keyword>
<protein>
    <recommendedName>
        <fullName evidence="1">Mos1 transposase HTH domain-containing protein</fullName>
    </recommendedName>
</protein>
<dbReference type="InterPro" id="IPR052709">
    <property type="entry name" value="Transposase-MT_Hybrid"/>
</dbReference>
<accession>A0ABQ8RVA0</accession>
<evidence type="ECO:0000313" key="3">
    <source>
        <dbReference type="Proteomes" id="UP001148838"/>
    </source>
</evidence>
<gene>
    <name evidence="2" type="ORF">ANN_27781</name>
</gene>
<dbReference type="PANTHER" id="PTHR46060">
    <property type="entry name" value="MARINER MOS1 TRANSPOSASE-LIKE PROTEIN"/>
    <property type="match status" value="1"/>
</dbReference>
<name>A0ABQ8RVA0_PERAM</name>
<reference evidence="2 3" key="1">
    <citation type="journal article" date="2022" name="Allergy">
        <title>Genome assembly and annotation of Periplaneta americana reveal a comprehensive cockroach allergen profile.</title>
        <authorList>
            <person name="Wang L."/>
            <person name="Xiong Q."/>
            <person name="Saelim N."/>
            <person name="Wang L."/>
            <person name="Nong W."/>
            <person name="Wan A.T."/>
            <person name="Shi M."/>
            <person name="Liu X."/>
            <person name="Cao Q."/>
            <person name="Hui J.H.L."/>
            <person name="Sookrung N."/>
            <person name="Leung T.F."/>
            <person name="Tungtrongchitr A."/>
            <person name="Tsui S.K.W."/>
        </authorList>
    </citation>
    <scope>NUCLEOTIDE SEQUENCE [LARGE SCALE GENOMIC DNA]</scope>
    <source>
        <strain evidence="2">PWHHKU_190912</strain>
    </source>
</reference>
<dbReference type="Pfam" id="PF17906">
    <property type="entry name" value="HTH_48"/>
    <property type="match status" value="1"/>
</dbReference>
<evidence type="ECO:0000313" key="2">
    <source>
        <dbReference type="EMBL" id="KAJ4425586.1"/>
    </source>
</evidence>
<dbReference type="EMBL" id="JAJSOF020000042">
    <property type="protein sequence ID" value="KAJ4425586.1"/>
    <property type="molecule type" value="Genomic_DNA"/>
</dbReference>
<organism evidence="2 3">
    <name type="scientific">Periplaneta americana</name>
    <name type="common">American cockroach</name>
    <name type="synonym">Blatta americana</name>
    <dbReference type="NCBI Taxonomy" id="6978"/>
    <lineage>
        <taxon>Eukaryota</taxon>
        <taxon>Metazoa</taxon>
        <taxon>Ecdysozoa</taxon>
        <taxon>Arthropoda</taxon>
        <taxon>Hexapoda</taxon>
        <taxon>Insecta</taxon>
        <taxon>Pterygota</taxon>
        <taxon>Neoptera</taxon>
        <taxon>Polyneoptera</taxon>
        <taxon>Dictyoptera</taxon>
        <taxon>Blattodea</taxon>
        <taxon>Blattoidea</taxon>
        <taxon>Blattidae</taxon>
        <taxon>Blattinae</taxon>
        <taxon>Periplaneta</taxon>
    </lineage>
</organism>
<feature type="domain" description="Mos1 transposase HTH" evidence="1">
    <location>
        <begin position="182"/>
        <end position="219"/>
    </location>
</feature>
<dbReference type="Gene3D" id="1.10.10.1450">
    <property type="match status" value="1"/>
</dbReference>
<dbReference type="InterPro" id="IPR041426">
    <property type="entry name" value="Mos1_HTH"/>
</dbReference>
<proteinExistence type="predicted"/>